<feature type="region of interest" description="Disordered" evidence="7">
    <location>
        <begin position="1619"/>
        <end position="1659"/>
    </location>
</feature>
<feature type="compositionally biased region" description="Polar residues" evidence="7">
    <location>
        <begin position="1547"/>
        <end position="1558"/>
    </location>
</feature>
<accession>A0A0G4ID84</accession>
<feature type="region of interest" description="Disordered" evidence="7">
    <location>
        <begin position="1458"/>
        <end position="1567"/>
    </location>
</feature>
<feature type="transmembrane region" description="Helical" evidence="8">
    <location>
        <begin position="1326"/>
        <end position="1354"/>
    </location>
</feature>
<dbReference type="PANTHER" id="PTHR42937">
    <property type="match status" value="1"/>
</dbReference>
<keyword evidence="3 8" id="KW-0812">Transmembrane</keyword>
<feature type="transmembrane region" description="Helical" evidence="8">
    <location>
        <begin position="1237"/>
        <end position="1257"/>
    </location>
</feature>
<name>A0A0G4ID84_9ALVE</name>
<feature type="domain" description="Palmitoyltransferase DHHC" evidence="12">
    <location>
        <begin position="1279"/>
        <end position="1414"/>
    </location>
</feature>
<evidence type="ECO:0000256" key="7">
    <source>
        <dbReference type="SAM" id="MobiDB-lite"/>
    </source>
</evidence>
<evidence type="ECO:0000256" key="8">
    <source>
        <dbReference type="SAM" id="Phobius"/>
    </source>
</evidence>
<evidence type="ECO:0000259" key="9">
    <source>
        <dbReference type="Pfam" id="PF00291"/>
    </source>
</evidence>
<feature type="domain" description="Peptidase M24" evidence="10">
    <location>
        <begin position="188"/>
        <end position="399"/>
    </location>
</feature>
<feature type="compositionally biased region" description="Low complexity" evidence="7">
    <location>
        <begin position="2122"/>
        <end position="2134"/>
    </location>
</feature>
<dbReference type="GO" id="GO:0016020">
    <property type="term" value="C:membrane"/>
    <property type="evidence" value="ECO:0007669"/>
    <property type="project" value="UniProtKB-SubCell"/>
</dbReference>
<proteinExistence type="predicted"/>
<feature type="region of interest" description="Disordered" evidence="7">
    <location>
        <begin position="876"/>
        <end position="920"/>
    </location>
</feature>
<dbReference type="InterPro" id="IPR001926">
    <property type="entry name" value="TrpB-like_PALP"/>
</dbReference>
<dbReference type="PROSITE" id="PS50216">
    <property type="entry name" value="DHHC"/>
    <property type="match status" value="1"/>
</dbReference>
<dbReference type="VEuPathDB" id="CryptoDB:Cvel_96"/>
<feature type="compositionally biased region" description="Polar residues" evidence="7">
    <location>
        <begin position="1619"/>
        <end position="1629"/>
    </location>
</feature>
<keyword evidence="6 8" id="KW-0472">Membrane</keyword>
<protein>
    <submittedName>
        <fullName evidence="13">Uncharacterized protein</fullName>
    </submittedName>
</protein>
<evidence type="ECO:0000259" key="12">
    <source>
        <dbReference type="Pfam" id="PF01529"/>
    </source>
</evidence>
<feature type="region of interest" description="Disordered" evidence="7">
    <location>
        <begin position="1682"/>
        <end position="1701"/>
    </location>
</feature>
<keyword evidence="4" id="KW-0663">Pyridoxal phosphate</keyword>
<dbReference type="InterPro" id="IPR036052">
    <property type="entry name" value="TrpB-like_PALP_sf"/>
</dbReference>
<feature type="compositionally biased region" description="Polar residues" evidence="7">
    <location>
        <begin position="1913"/>
        <end position="1941"/>
    </location>
</feature>
<dbReference type="InterPro" id="IPR029149">
    <property type="entry name" value="Creatin/AminoP/Spt16_N"/>
</dbReference>
<sequence>MAGPDPTPHQGQHADRVDAVEEGFPHFRPFSDQEYANRLAKVRDGMRQRDLDLLIITEPENVFYLVNYETVGAPQLQALVVPRNASEQMYFLTRKLEVTNCEGTLLAPHCRLSYDDHEDAVDVLLATLSQRSTGAQRIGLELSSKRMSASQHMQLQEGLRTQKKECIDGSRIVGALRLVKSPAELRVMEKAAKICAAGVRGVATRARVGMSETAISGVVMEAMGEEGCEYPAYPPFIAIGKNAAKGHYTGTGRTELKEGQLLFTEIGGCFRRYHAALMRTFFVGTSLPDNVRQAEEAVQRAMDAAQRKLRPGVLCAELDRACRDEMMSGHEAECDWLPSQRSAYSIGAGFYTDWGEADLLCCHPGSPYTLEENMVLHVIPWIQLPGLGAVGLSDTMRVTPEGGVSLFRSEGISRTEMPPRAVVLLPPPSVGFFHEARVASLLSPLRDLNLSMESPSGAEAIKMTPTPLKVLSGLASQSGVAAVLVKDEGERLGVQSFKAVGGLFAMSAMMCKLLGAPVGAHDLGEIRSAFLERFGPRTFVTASDGNHGRGVSWSARIMGQKAIVLFPRGTVETRAQHVRDQGGEARICDGNYDQTVEEAQGLSAEGGYLFLQDTTLDGYVEVPSWIMQGYCLIAEEALRQMQGACLGPLSHVILPVGVGSFAGAIAQYVTAWHETRQLEPPLVITVEAERAACMLESARRGAPFRVEGSLETMMAGLACGEVSSLGWVSLKDLAFAHVAISDEVAANGMRLLFSEGVEAGECGGSGPGLVYRLREGGGSAKARKDLRLTKDSRVLWINTEAATDPDNLRRVMEGPIQETGEGRLEVFLNPRWERREKQKKEKEKENNGKRGASRGEGEGQAFRCPVVGETAMTFDFQNGEGENGEGKALQGSRAKKARTGTTAADSESDSSPPSQSQTDTCQWQEIAIGRHPSQPGGRQSAAVVGLIVLSTDRGMEADVRDALRIVDGGRGCIDLVVSRVRQSSEISVRSLEESGTFLEEAARLLLLFSPTETFGRLSVSMYGCTSGTLVLGEERVRTIFQHAKGANGGTVVTLPMSICGALHALSARRVAVLTPYADPLINTKLSELLIKEGFVLGPCGFIGCRGDGEINSLSAVELENAAGALVGGGGGVGETCSDKADCLLLCCTGLLSVQSGVIMKLEERLGIPVVSSNSAAARGIFKALCDQGLLSPPAPACVSLSKGSKGTAGKESDGVSQRAGMGSAGLQAASLGRLFEVVFGVIVSLLLLAVVSLAAVATRVDPADNRILSSRANDYREPDNAHYCATCDAFVGPRTKHCRACNKCVETFDHHCNWLNNCVGSTNYRYFLSLIVSVALFTSGMVACALFLIVHRAMQEEPLDPPLSVYGTDFSAEAFYALMGVVLLINVPLLLLDAQLIGLHIFLMSNKMTTYEYIIMKRDQLDSAEAAQRESGGSTSPEKPKGSCFDWIVFRRKKTRSKSDVAEKEERAGAYSRHRAPSGGKGEKSKEDFPGGSSKASGGLCSGNKGRGVDPGEAGRDAPCAAGALAEDRESSPLASGSASIQAISAPQTQRSGANSNLPPILPPAEQARVNYSQFHEEGSVGAAAADAEGLTRPPVALPCGDPLHDALHSHEACQQTLDNSAAPHTSPHSHPMGTDTKTSLEKDTTSLSIPNSLHDRPPLKNWHRLAPLPIHPSLPLTVPKLQQQNPAVPPPEGPSQHPRRPYACARATFVGESDGAASPDIEQGCGEANGPSFEFQPVPMCTSGVQQPSARSCCQSPGIAPFSLCALSPVQNKKVSPLSVFDSEDLLLSNGDPRETEPAEEPSVTGGSRSPSGASLSRGGINSMTLLPPQGEDNANEEDEITTGGGTGKHAVRSGSPGGDSSLDSLLEMMMCAEEMADRSSLPSPYAGLTASVCSGEGSSHLSPPRIRTACLSPSQDSGRSPNAWHQTGNILESSASSVPKDNGDLDRLMSELCPSPPVGRPSASRSIPTLSPKGYALPLSPAHGGIANSLQVSTSTLASMRKEGVLQVDLFDDVTPHPLNSPIDPGLSPTLFLHNPSPSPIGFSVDKSRQQQKDIKGMRGQTKTPPVALPGRAWSPLPPLFPHLPGAELGPSAPSPKRGAPASLSKSALPHSLPQHPDIPSQQQQSPLTSLQGPDRGLVNRRLKPPPSPLGALIRSTRLSEFDGMMSDVV</sequence>
<dbReference type="GO" id="GO:0016409">
    <property type="term" value="F:palmitoyltransferase activity"/>
    <property type="evidence" value="ECO:0007669"/>
    <property type="project" value="InterPro"/>
</dbReference>
<evidence type="ECO:0000256" key="3">
    <source>
        <dbReference type="ARBA" id="ARBA00022692"/>
    </source>
</evidence>
<dbReference type="Gene3D" id="3.90.230.10">
    <property type="entry name" value="Creatinase/methionine aminopeptidase superfamily"/>
    <property type="match status" value="1"/>
</dbReference>
<dbReference type="InterPro" id="IPR000587">
    <property type="entry name" value="Creatinase_N"/>
</dbReference>
<dbReference type="EMBL" id="CDMZ01005843">
    <property type="protein sequence ID" value="CEM55085.1"/>
    <property type="molecule type" value="Genomic_DNA"/>
</dbReference>
<evidence type="ECO:0000256" key="5">
    <source>
        <dbReference type="ARBA" id="ARBA00022989"/>
    </source>
</evidence>
<evidence type="ECO:0000256" key="1">
    <source>
        <dbReference type="ARBA" id="ARBA00001933"/>
    </source>
</evidence>
<comment type="subcellular location">
    <subcellularLocation>
        <location evidence="2">Membrane</location>
        <topology evidence="2">Multi-pass membrane protein</topology>
    </subcellularLocation>
</comment>
<dbReference type="InterPro" id="IPR000994">
    <property type="entry name" value="Pept_M24"/>
</dbReference>
<comment type="cofactor">
    <cofactor evidence="1">
        <name>pyridoxal 5'-phosphate</name>
        <dbReference type="ChEBI" id="CHEBI:597326"/>
    </cofactor>
</comment>
<dbReference type="Pfam" id="PF00291">
    <property type="entry name" value="PALP"/>
    <property type="match status" value="1"/>
</dbReference>
<feature type="compositionally biased region" description="Basic and acidic residues" evidence="7">
    <location>
        <begin position="1507"/>
        <end position="1516"/>
    </location>
</feature>
<keyword evidence="5 8" id="KW-1133">Transmembrane helix</keyword>
<dbReference type="NCBIfam" id="TIGR01747">
    <property type="entry name" value="diampropi_NH3ly"/>
    <property type="match status" value="1"/>
</dbReference>
<reference evidence="13" key="1">
    <citation type="submission" date="2014-11" db="EMBL/GenBank/DDBJ databases">
        <authorList>
            <person name="Otto D Thomas"/>
            <person name="Naeem Raeece"/>
        </authorList>
    </citation>
    <scope>NUCLEOTIDE SEQUENCE</scope>
</reference>
<dbReference type="Pfam" id="PF01321">
    <property type="entry name" value="Creatinase_N"/>
    <property type="match status" value="1"/>
</dbReference>
<dbReference type="GO" id="GO:0006520">
    <property type="term" value="P:amino acid metabolic process"/>
    <property type="evidence" value="ECO:0007669"/>
    <property type="project" value="InterPro"/>
</dbReference>
<dbReference type="GO" id="GO:0030170">
    <property type="term" value="F:pyridoxal phosphate binding"/>
    <property type="evidence" value="ECO:0007669"/>
    <property type="project" value="InterPro"/>
</dbReference>
<dbReference type="Pfam" id="PF01529">
    <property type="entry name" value="DHHC"/>
    <property type="match status" value="1"/>
</dbReference>
<dbReference type="InterPro" id="IPR000634">
    <property type="entry name" value="Ser/Thr_deHydtase_PyrdxlP-BS"/>
</dbReference>
<feature type="region of interest" description="Disordered" evidence="7">
    <location>
        <begin position="821"/>
        <end position="862"/>
    </location>
</feature>
<dbReference type="PANTHER" id="PTHR42937:SF1">
    <property type="entry name" value="DIAMINOPROPIONATE AMMONIA-LYASE"/>
    <property type="match status" value="1"/>
</dbReference>
<evidence type="ECO:0000256" key="2">
    <source>
        <dbReference type="ARBA" id="ARBA00004141"/>
    </source>
</evidence>
<dbReference type="SUPFAM" id="SSF53092">
    <property type="entry name" value="Creatinase/prolidase N-terminal domain"/>
    <property type="match status" value="1"/>
</dbReference>
<dbReference type="SUPFAM" id="SSF55920">
    <property type="entry name" value="Creatinase/aminopeptidase"/>
    <property type="match status" value="1"/>
</dbReference>
<feature type="compositionally biased region" description="Low complexity" evidence="7">
    <location>
        <begin position="1535"/>
        <end position="1546"/>
    </location>
</feature>
<feature type="transmembrane region" description="Helical" evidence="8">
    <location>
        <begin position="1374"/>
        <end position="1403"/>
    </location>
</feature>
<dbReference type="NCBIfam" id="NF006058">
    <property type="entry name" value="PRK08206.1"/>
    <property type="match status" value="1"/>
</dbReference>
<feature type="region of interest" description="Disordered" evidence="7">
    <location>
        <begin position="1787"/>
        <end position="1865"/>
    </location>
</feature>
<evidence type="ECO:0000259" key="11">
    <source>
        <dbReference type="Pfam" id="PF01321"/>
    </source>
</evidence>
<organism evidence="13">
    <name type="scientific">Chromera velia CCMP2878</name>
    <dbReference type="NCBI Taxonomy" id="1169474"/>
    <lineage>
        <taxon>Eukaryota</taxon>
        <taxon>Sar</taxon>
        <taxon>Alveolata</taxon>
        <taxon>Colpodellida</taxon>
        <taxon>Chromeraceae</taxon>
        <taxon>Chromera</taxon>
    </lineage>
</organism>
<dbReference type="CDD" id="cd00640">
    <property type="entry name" value="Trp-synth-beta_II"/>
    <property type="match status" value="1"/>
</dbReference>
<dbReference type="Pfam" id="PF17645">
    <property type="entry name" value="Amdase"/>
    <property type="match status" value="1"/>
</dbReference>
<feature type="region of interest" description="Disordered" evidence="7">
    <location>
        <begin position="1897"/>
        <end position="1945"/>
    </location>
</feature>
<dbReference type="InterPro" id="IPR036005">
    <property type="entry name" value="Creatinase/aminopeptidase-like"/>
</dbReference>
<feature type="compositionally biased region" description="Basic and acidic residues" evidence="7">
    <location>
        <begin position="1458"/>
        <end position="1468"/>
    </location>
</feature>
<dbReference type="InterPro" id="IPR053714">
    <property type="entry name" value="Iso_Racemase_Enz_sf"/>
</dbReference>
<dbReference type="Gene3D" id="3.40.50.1100">
    <property type="match status" value="2"/>
</dbReference>
<feature type="compositionally biased region" description="Basic and acidic residues" evidence="7">
    <location>
        <begin position="2048"/>
        <end position="2059"/>
    </location>
</feature>
<evidence type="ECO:0000313" key="13">
    <source>
        <dbReference type="EMBL" id="CEM55085.1"/>
    </source>
</evidence>
<dbReference type="InterPro" id="IPR001594">
    <property type="entry name" value="Palmitoyltrfase_DHHC"/>
</dbReference>
<dbReference type="GO" id="GO:0008838">
    <property type="term" value="F:diaminopropionate ammonia-lyase activity"/>
    <property type="evidence" value="ECO:0007669"/>
    <property type="project" value="InterPro"/>
</dbReference>
<dbReference type="CDD" id="cd01066">
    <property type="entry name" value="APP_MetAP"/>
    <property type="match status" value="1"/>
</dbReference>
<gene>
    <name evidence="13" type="ORF">Cvel_96</name>
</gene>
<dbReference type="InterPro" id="IPR026286">
    <property type="entry name" value="MaiA/AMDase"/>
</dbReference>
<feature type="region of interest" description="Disordered" evidence="7">
    <location>
        <begin position="2030"/>
        <end position="2157"/>
    </location>
</feature>
<feature type="domain" description="Creatinase N-terminal" evidence="11">
    <location>
        <begin position="38"/>
        <end position="179"/>
    </location>
</feature>
<feature type="compositionally biased region" description="Polar residues" evidence="7">
    <location>
        <begin position="1806"/>
        <end position="1826"/>
    </location>
</feature>
<dbReference type="InterPro" id="IPR010081">
    <property type="entry name" value="DiNH2opropionate_NH3_lyase"/>
</dbReference>
<dbReference type="Gene3D" id="3.40.50.12500">
    <property type="match status" value="1"/>
</dbReference>
<evidence type="ECO:0000259" key="10">
    <source>
        <dbReference type="Pfam" id="PF00557"/>
    </source>
</evidence>
<feature type="domain" description="Tryptophan synthase beta chain-like PALP" evidence="9">
    <location>
        <begin position="464"/>
        <end position="770"/>
    </location>
</feature>
<dbReference type="Gene3D" id="3.40.350.10">
    <property type="entry name" value="Creatinase/prolidase N-terminal domain"/>
    <property type="match status" value="1"/>
</dbReference>
<dbReference type="PROSITE" id="PS00165">
    <property type="entry name" value="DEHYDRATASE_SER_THR"/>
    <property type="match status" value="1"/>
</dbReference>
<evidence type="ECO:0000256" key="6">
    <source>
        <dbReference type="ARBA" id="ARBA00023136"/>
    </source>
</evidence>
<dbReference type="Pfam" id="PF00557">
    <property type="entry name" value="Peptidase_M24"/>
    <property type="match status" value="1"/>
</dbReference>
<feature type="compositionally biased region" description="Low complexity" evidence="7">
    <location>
        <begin position="899"/>
        <end position="920"/>
    </location>
</feature>
<feature type="compositionally biased region" description="Basic and acidic residues" evidence="7">
    <location>
        <begin position="831"/>
        <end position="857"/>
    </location>
</feature>
<evidence type="ECO:0000256" key="4">
    <source>
        <dbReference type="ARBA" id="ARBA00022898"/>
    </source>
</evidence>
<dbReference type="SUPFAM" id="SSF53686">
    <property type="entry name" value="Tryptophan synthase beta subunit-like PLP-dependent enzymes"/>
    <property type="match status" value="1"/>
</dbReference>